<dbReference type="OrthoDB" id="1044435at2759"/>
<reference evidence="3" key="1">
    <citation type="submission" date="2017-02" db="EMBL/GenBank/DDBJ databases">
        <authorList>
            <person name="Tafer H."/>
            <person name="Lopandic K."/>
        </authorList>
    </citation>
    <scope>NUCLEOTIDE SEQUENCE [LARGE SCALE GENOMIC DNA]</scope>
    <source>
        <strain evidence="3">CBS 366.77</strain>
    </source>
</reference>
<accession>A0A3A2ZGS4</accession>
<protein>
    <submittedName>
        <fullName evidence="2">AIG2-like family</fullName>
    </submittedName>
</protein>
<evidence type="ECO:0000259" key="1">
    <source>
        <dbReference type="Pfam" id="PF06094"/>
    </source>
</evidence>
<evidence type="ECO:0000313" key="3">
    <source>
        <dbReference type="Proteomes" id="UP000266188"/>
    </source>
</evidence>
<dbReference type="EMBL" id="MVGC01000171">
    <property type="protein sequence ID" value="RJE22388.1"/>
    <property type="molecule type" value="Genomic_DNA"/>
</dbReference>
<dbReference type="Gene3D" id="3.10.490.10">
    <property type="entry name" value="Gamma-glutamyl cyclotransferase-like"/>
    <property type="match status" value="1"/>
</dbReference>
<organism evidence="2 3">
    <name type="scientific">Aspergillus sclerotialis</name>
    <dbReference type="NCBI Taxonomy" id="2070753"/>
    <lineage>
        <taxon>Eukaryota</taxon>
        <taxon>Fungi</taxon>
        <taxon>Dikarya</taxon>
        <taxon>Ascomycota</taxon>
        <taxon>Pezizomycotina</taxon>
        <taxon>Eurotiomycetes</taxon>
        <taxon>Eurotiomycetidae</taxon>
        <taxon>Eurotiales</taxon>
        <taxon>Aspergillaceae</taxon>
        <taxon>Aspergillus</taxon>
        <taxon>Aspergillus subgen. Polypaecilum</taxon>
    </lineage>
</organism>
<dbReference type="AlphaFoldDB" id="A0A3A2ZGS4"/>
<name>A0A3A2ZGS4_9EURO</name>
<evidence type="ECO:0000313" key="2">
    <source>
        <dbReference type="EMBL" id="RJE22388.1"/>
    </source>
</evidence>
<dbReference type="CDD" id="cd06661">
    <property type="entry name" value="GGCT_like"/>
    <property type="match status" value="1"/>
</dbReference>
<gene>
    <name evidence="2" type="ORF">PHISCL_05291</name>
</gene>
<dbReference type="Proteomes" id="UP000266188">
    <property type="component" value="Unassembled WGS sequence"/>
</dbReference>
<dbReference type="InterPro" id="IPR013024">
    <property type="entry name" value="GGCT-like"/>
</dbReference>
<feature type="domain" description="Gamma-glutamylcyclotransferase AIG2-like" evidence="1">
    <location>
        <begin position="37"/>
        <end position="164"/>
    </location>
</feature>
<dbReference type="InterPro" id="IPR009288">
    <property type="entry name" value="AIG2-like_dom"/>
</dbReference>
<proteinExistence type="predicted"/>
<dbReference type="Pfam" id="PF06094">
    <property type="entry name" value="GGACT"/>
    <property type="match status" value="1"/>
</dbReference>
<comment type="caution">
    <text evidence="2">The sequence shown here is derived from an EMBL/GenBank/DDBJ whole genome shotgun (WGS) entry which is preliminary data.</text>
</comment>
<sequence>MDFKQWYPKDFILALSNTLTEKEVTLFLQKPGSSPRFVYGILMLPTVLKYYIDMDQAVEIDKSMTQATLFGYQLYQFADSSPPVIVRSSDPKAVVDGMLIFNLNERQRNSIYELEGGLMDLVSAQVEICEEDCRGERNLRSVEAGTFAWENSKEGLISTKTTSWGIDGFLNSPFYENIDRAQRRTSLESSAPGGVCRPARMLSAVERGRRGSTSSLLRRYRASLTSIYEGSETHDT</sequence>
<keyword evidence="3" id="KW-1185">Reference proteome</keyword>